<sequence>MASTCHLSLLLLSLLLLTTTAPATAKSPRALFLLVLKDYDTLQYTAFVAQRTPLVAVKLTIDLGGRSMWVDCDQGFNSSSDRKVGCSTPLCQISGSRTCSGNTCGLTPDNRFTRTATSGDLVTDAYAIQSTDGFNPRRVVSIRRFPFTCGTTSLLQGLTDGVQGMAGLGITNISMPAQFASAFRFPKIFAVCLSSSTGSHGIIFFGDGPYVLKPNVDVSKPLTYTPLIVNPVSTASAFPLGEASADYFIGVTSVRINNKIVPLNKTLLSIDEAGRGGTRISTVNPYTVMETSIYKTFTRTFVEQLSGATRVASVAPFEFCYKSNSFAATQLGPRVPRIDLVLQSASVFWSIFGSNSMVAMRHQDVLCLGFVDGGVDPISSIVIGGHQIDDNLLQFDLARLRLGFSSSLLSRKTTCSDFNLTIID</sequence>
<dbReference type="EMBL" id="BJWL01000024">
    <property type="protein sequence ID" value="GFZ14098.1"/>
    <property type="molecule type" value="Genomic_DNA"/>
</dbReference>
<evidence type="ECO:0000313" key="7">
    <source>
        <dbReference type="EMBL" id="GFZ14098.1"/>
    </source>
</evidence>
<dbReference type="SUPFAM" id="SSF50630">
    <property type="entry name" value="Acid proteases"/>
    <property type="match status" value="1"/>
</dbReference>
<evidence type="ECO:0000256" key="4">
    <source>
        <dbReference type="ARBA" id="ARBA00022729"/>
    </source>
</evidence>
<dbReference type="PROSITE" id="PS51767">
    <property type="entry name" value="PEPTIDASE_A1"/>
    <property type="match status" value="1"/>
</dbReference>
<evidence type="ECO:0000256" key="5">
    <source>
        <dbReference type="SAM" id="SignalP"/>
    </source>
</evidence>
<dbReference type="FunFam" id="2.40.70.10:FF:000041">
    <property type="entry name" value="Basic 7S globulin"/>
    <property type="match status" value="1"/>
</dbReference>
<feature type="chain" id="PRO_5029591227" evidence="5">
    <location>
        <begin position="26"/>
        <end position="424"/>
    </location>
</feature>
<dbReference type="InterPro" id="IPR032799">
    <property type="entry name" value="TAXi_C"/>
</dbReference>
<dbReference type="GO" id="GO:0006508">
    <property type="term" value="P:proteolysis"/>
    <property type="evidence" value="ECO:0007669"/>
    <property type="project" value="UniProtKB-KW"/>
</dbReference>
<evidence type="ECO:0000259" key="6">
    <source>
        <dbReference type="PROSITE" id="PS51767"/>
    </source>
</evidence>
<keyword evidence="7" id="KW-0645">Protease</keyword>
<keyword evidence="8" id="KW-1185">Reference proteome</keyword>
<dbReference type="InterPro" id="IPR001461">
    <property type="entry name" value="Aspartic_peptidase_A1"/>
</dbReference>
<reference evidence="7 8" key="1">
    <citation type="submission" date="2019-07" db="EMBL/GenBank/DDBJ databases">
        <title>De Novo Assembly of kiwifruit Actinidia rufa.</title>
        <authorList>
            <person name="Sugita-Konishi S."/>
            <person name="Sato K."/>
            <person name="Mori E."/>
            <person name="Abe Y."/>
            <person name="Kisaki G."/>
            <person name="Hamano K."/>
            <person name="Suezawa K."/>
            <person name="Otani M."/>
            <person name="Fukuda T."/>
            <person name="Manabe T."/>
            <person name="Gomi K."/>
            <person name="Tabuchi M."/>
            <person name="Akimitsu K."/>
            <person name="Kataoka I."/>
        </authorList>
    </citation>
    <scope>NUCLEOTIDE SEQUENCE [LARGE SCALE GENOMIC DNA]</scope>
    <source>
        <strain evidence="8">cv. Fuchu</strain>
    </source>
</reference>
<dbReference type="InterPro" id="IPR033121">
    <property type="entry name" value="PEPTIDASE_A1"/>
</dbReference>
<keyword evidence="4 5" id="KW-0732">Signal</keyword>
<evidence type="ECO:0000256" key="1">
    <source>
        <dbReference type="ARBA" id="ARBA00004239"/>
    </source>
</evidence>
<dbReference type="Gene3D" id="2.40.70.10">
    <property type="entry name" value="Acid Proteases"/>
    <property type="match status" value="2"/>
</dbReference>
<feature type="signal peptide" evidence="5">
    <location>
        <begin position="1"/>
        <end position="25"/>
    </location>
</feature>
<proteinExistence type="inferred from homology"/>
<name>A0A7J0GTJ1_9ERIC</name>
<comment type="caution">
    <text evidence="7">The sequence shown here is derived from an EMBL/GenBank/DDBJ whole genome shotgun (WGS) entry which is preliminary data.</text>
</comment>
<evidence type="ECO:0000313" key="8">
    <source>
        <dbReference type="Proteomes" id="UP000585474"/>
    </source>
</evidence>
<dbReference type="FunFam" id="2.40.70.10:FF:000045">
    <property type="entry name" value="Basic 7S globulin"/>
    <property type="match status" value="1"/>
</dbReference>
<protein>
    <submittedName>
        <fullName evidence="7">Eukaryotic aspartyl protease family protein</fullName>
    </submittedName>
</protein>
<evidence type="ECO:0000256" key="2">
    <source>
        <dbReference type="ARBA" id="ARBA00007447"/>
    </source>
</evidence>
<dbReference type="Pfam" id="PF14543">
    <property type="entry name" value="TAXi_N"/>
    <property type="match status" value="1"/>
</dbReference>
<organism evidence="7 8">
    <name type="scientific">Actinidia rufa</name>
    <dbReference type="NCBI Taxonomy" id="165716"/>
    <lineage>
        <taxon>Eukaryota</taxon>
        <taxon>Viridiplantae</taxon>
        <taxon>Streptophyta</taxon>
        <taxon>Embryophyta</taxon>
        <taxon>Tracheophyta</taxon>
        <taxon>Spermatophyta</taxon>
        <taxon>Magnoliopsida</taxon>
        <taxon>eudicotyledons</taxon>
        <taxon>Gunneridae</taxon>
        <taxon>Pentapetalae</taxon>
        <taxon>asterids</taxon>
        <taxon>Ericales</taxon>
        <taxon>Actinidiaceae</taxon>
        <taxon>Actinidia</taxon>
    </lineage>
</organism>
<dbReference type="Proteomes" id="UP000585474">
    <property type="component" value="Unassembled WGS sequence"/>
</dbReference>
<gene>
    <name evidence="7" type="ORF">Acr_24g0002880</name>
</gene>
<accession>A0A7J0GTJ1</accession>
<feature type="domain" description="Peptidase A1" evidence="6">
    <location>
        <begin position="44"/>
        <end position="405"/>
    </location>
</feature>
<dbReference type="InterPro" id="IPR021109">
    <property type="entry name" value="Peptidase_aspartic_dom_sf"/>
</dbReference>
<dbReference type="PANTHER" id="PTHR47965:SF103">
    <property type="entry name" value="EUKARYOTIC ASPARTYL PROTEASE FAMILY PROTEIN"/>
    <property type="match status" value="1"/>
</dbReference>
<comment type="subcellular location">
    <subcellularLocation>
        <location evidence="1">Secreted</location>
        <location evidence="1">Extracellular space</location>
    </subcellularLocation>
</comment>
<dbReference type="CDD" id="cd05489">
    <property type="entry name" value="xylanase_inhibitor_I_like"/>
    <property type="match status" value="1"/>
</dbReference>
<dbReference type="GO" id="GO:0004190">
    <property type="term" value="F:aspartic-type endopeptidase activity"/>
    <property type="evidence" value="ECO:0007669"/>
    <property type="project" value="InterPro"/>
</dbReference>
<comment type="similarity">
    <text evidence="2">Belongs to the peptidase A1 family.</text>
</comment>
<evidence type="ECO:0000256" key="3">
    <source>
        <dbReference type="ARBA" id="ARBA00022525"/>
    </source>
</evidence>
<dbReference type="InterPro" id="IPR033868">
    <property type="entry name" value="Xylanase_inhibitor_I-like"/>
</dbReference>
<keyword evidence="7" id="KW-0378">Hydrolase</keyword>
<dbReference type="PANTHER" id="PTHR47965">
    <property type="entry name" value="ASPARTYL PROTEASE-RELATED"/>
    <property type="match status" value="1"/>
</dbReference>
<dbReference type="InterPro" id="IPR032861">
    <property type="entry name" value="TAXi_N"/>
</dbReference>
<dbReference type="GO" id="GO:0005576">
    <property type="term" value="C:extracellular region"/>
    <property type="evidence" value="ECO:0007669"/>
    <property type="project" value="UniProtKB-SubCell"/>
</dbReference>
<dbReference type="OrthoDB" id="1554048at2759"/>
<keyword evidence="3" id="KW-0964">Secreted</keyword>
<dbReference type="Pfam" id="PF14541">
    <property type="entry name" value="TAXi_C"/>
    <property type="match status" value="1"/>
</dbReference>
<dbReference type="AlphaFoldDB" id="A0A7J0GTJ1"/>